<proteinExistence type="predicted"/>
<keyword evidence="3" id="KW-1185">Reference proteome</keyword>
<feature type="compositionally biased region" description="Basic and acidic residues" evidence="1">
    <location>
        <begin position="15"/>
        <end position="32"/>
    </location>
</feature>
<organism evidence="2 3">
    <name type="scientific">Oryza sativa subsp. indica</name>
    <name type="common">Rice</name>
    <dbReference type="NCBI Taxonomy" id="39946"/>
    <lineage>
        <taxon>Eukaryota</taxon>
        <taxon>Viridiplantae</taxon>
        <taxon>Streptophyta</taxon>
        <taxon>Embryophyta</taxon>
        <taxon>Tracheophyta</taxon>
        <taxon>Spermatophyta</taxon>
        <taxon>Magnoliopsida</taxon>
        <taxon>Liliopsida</taxon>
        <taxon>Poales</taxon>
        <taxon>Poaceae</taxon>
        <taxon>BOP clade</taxon>
        <taxon>Oryzoideae</taxon>
        <taxon>Oryzeae</taxon>
        <taxon>Oryzinae</taxon>
        <taxon>Oryza</taxon>
        <taxon>Oryza sativa</taxon>
    </lineage>
</organism>
<feature type="region of interest" description="Disordered" evidence="1">
    <location>
        <begin position="1"/>
        <end position="43"/>
    </location>
</feature>
<dbReference type="Proteomes" id="UP000007015">
    <property type="component" value="Chromosome 1"/>
</dbReference>
<dbReference type="EMBL" id="CM000126">
    <property type="protein sequence ID" value="EEC70771.1"/>
    <property type="molecule type" value="Genomic_DNA"/>
</dbReference>
<gene>
    <name evidence="2" type="ORF">OsI_02201</name>
</gene>
<name>B8A992_ORYSI</name>
<evidence type="ECO:0000256" key="1">
    <source>
        <dbReference type="SAM" id="MobiDB-lite"/>
    </source>
</evidence>
<dbReference type="Gramene" id="BGIOSGA003645-TA">
    <property type="protein sequence ID" value="BGIOSGA003645-PA"/>
    <property type="gene ID" value="BGIOSGA003645"/>
</dbReference>
<accession>B8A992</accession>
<sequence>MGGRERAEDDEGVGEVERQDHNHQLERVEHGAGPRPVPPPKQVHALYQLTVHLEPRHAGAADRGGRAARSSWGGGRAQIEILSPSSSSSAAPAMVPPSPSLAVTNPFHLSPSSTTGANVMGQSMAGHLLAAGAPPSQKARARPPSQPMSSSSWWWTVGENPARPLSNRQSMVLKCHSSPKGVVVPSHPSRVVAGRKPSLGSLETLTDDGGCVSIASLLGDVV</sequence>
<dbReference type="AlphaFoldDB" id="B8A992"/>
<evidence type="ECO:0000313" key="3">
    <source>
        <dbReference type="Proteomes" id="UP000007015"/>
    </source>
</evidence>
<feature type="region of interest" description="Disordered" evidence="1">
    <location>
        <begin position="132"/>
        <end position="152"/>
    </location>
</feature>
<reference evidence="2 3" key="1">
    <citation type="journal article" date="2005" name="PLoS Biol.">
        <title>The genomes of Oryza sativa: a history of duplications.</title>
        <authorList>
            <person name="Yu J."/>
            <person name="Wang J."/>
            <person name="Lin W."/>
            <person name="Li S."/>
            <person name="Li H."/>
            <person name="Zhou J."/>
            <person name="Ni P."/>
            <person name="Dong W."/>
            <person name="Hu S."/>
            <person name="Zeng C."/>
            <person name="Zhang J."/>
            <person name="Zhang Y."/>
            <person name="Li R."/>
            <person name="Xu Z."/>
            <person name="Li S."/>
            <person name="Li X."/>
            <person name="Zheng H."/>
            <person name="Cong L."/>
            <person name="Lin L."/>
            <person name="Yin J."/>
            <person name="Geng J."/>
            <person name="Li G."/>
            <person name="Shi J."/>
            <person name="Liu J."/>
            <person name="Lv H."/>
            <person name="Li J."/>
            <person name="Wang J."/>
            <person name="Deng Y."/>
            <person name="Ran L."/>
            <person name="Shi X."/>
            <person name="Wang X."/>
            <person name="Wu Q."/>
            <person name="Li C."/>
            <person name="Ren X."/>
            <person name="Wang J."/>
            <person name="Wang X."/>
            <person name="Li D."/>
            <person name="Liu D."/>
            <person name="Zhang X."/>
            <person name="Ji Z."/>
            <person name="Zhao W."/>
            <person name="Sun Y."/>
            <person name="Zhang Z."/>
            <person name="Bao J."/>
            <person name="Han Y."/>
            <person name="Dong L."/>
            <person name="Ji J."/>
            <person name="Chen P."/>
            <person name="Wu S."/>
            <person name="Liu J."/>
            <person name="Xiao Y."/>
            <person name="Bu D."/>
            <person name="Tan J."/>
            <person name="Yang L."/>
            <person name="Ye C."/>
            <person name="Zhang J."/>
            <person name="Xu J."/>
            <person name="Zhou Y."/>
            <person name="Yu Y."/>
            <person name="Zhang B."/>
            <person name="Zhuang S."/>
            <person name="Wei H."/>
            <person name="Liu B."/>
            <person name="Lei M."/>
            <person name="Yu H."/>
            <person name="Li Y."/>
            <person name="Xu H."/>
            <person name="Wei S."/>
            <person name="He X."/>
            <person name="Fang L."/>
            <person name="Zhang Z."/>
            <person name="Zhang Y."/>
            <person name="Huang X."/>
            <person name="Su Z."/>
            <person name="Tong W."/>
            <person name="Li J."/>
            <person name="Tong Z."/>
            <person name="Li S."/>
            <person name="Ye J."/>
            <person name="Wang L."/>
            <person name="Fang L."/>
            <person name="Lei T."/>
            <person name="Chen C."/>
            <person name="Chen H."/>
            <person name="Xu Z."/>
            <person name="Li H."/>
            <person name="Huang H."/>
            <person name="Zhang F."/>
            <person name="Xu H."/>
            <person name="Li N."/>
            <person name="Zhao C."/>
            <person name="Li S."/>
            <person name="Dong L."/>
            <person name="Huang Y."/>
            <person name="Li L."/>
            <person name="Xi Y."/>
            <person name="Qi Q."/>
            <person name="Li W."/>
            <person name="Zhang B."/>
            <person name="Hu W."/>
            <person name="Zhang Y."/>
            <person name="Tian X."/>
            <person name="Jiao Y."/>
            <person name="Liang X."/>
            <person name="Jin J."/>
            <person name="Gao L."/>
            <person name="Zheng W."/>
            <person name="Hao B."/>
            <person name="Liu S."/>
            <person name="Wang W."/>
            <person name="Yuan L."/>
            <person name="Cao M."/>
            <person name="McDermott J."/>
            <person name="Samudrala R."/>
            <person name="Wang J."/>
            <person name="Wong G.K."/>
            <person name="Yang H."/>
        </authorList>
    </citation>
    <scope>NUCLEOTIDE SEQUENCE [LARGE SCALE GENOMIC DNA]</scope>
    <source>
        <strain evidence="3">cv. 93-11</strain>
    </source>
</reference>
<evidence type="ECO:0000313" key="2">
    <source>
        <dbReference type="EMBL" id="EEC70771.1"/>
    </source>
</evidence>
<protein>
    <submittedName>
        <fullName evidence="2">Uncharacterized protein</fullName>
    </submittedName>
</protein>
<dbReference type="HOGENOM" id="CLU_1247132_0_0_1"/>